<reference evidence="2 3" key="1">
    <citation type="journal article" date="2014" name="Genome Biol. Evol.">
        <title>The secreted proteins of Achlya hypogyna and Thraustotheca clavata identify the ancestral oomycete secretome and reveal gene acquisitions by horizontal gene transfer.</title>
        <authorList>
            <person name="Misner I."/>
            <person name="Blouin N."/>
            <person name="Leonard G."/>
            <person name="Richards T.A."/>
            <person name="Lane C.E."/>
        </authorList>
    </citation>
    <scope>NUCLEOTIDE SEQUENCE [LARGE SCALE GENOMIC DNA]</scope>
    <source>
        <strain evidence="2 3">ATCC 34112</strain>
    </source>
</reference>
<feature type="transmembrane region" description="Helical" evidence="1">
    <location>
        <begin position="214"/>
        <end position="233"/>
    </location>
</feature>
<comment type="caution">
    <text evidence="2">The sequence shown here is derived from an EMBL/GenBank/DDBJ whole genome shotgun (WGS) entry which is preliminary data.</text>
</comment>
<dbReference type="EMBL" id="JNBS01002649">
    <property type="protein sequence ID" value="OQR89828.1"/>
    <property type="molecule type" value="Genomic_DNA"/>
</dbReference>
<gene>
    <name evidence="2" type="ORF">THRCLA_09555</name>
</gene>
<accession>A0A1V9YVP8</accession>
<feature type="transmembrane region" description="Helical" evidence="1">
    <location>
        <begin position="21"/>
        <end position="40"/>
    </location>
</feature>
<dbReference type="PANTHER" id="PTHR16214">
    <property type="entry name" value="TRANSMEMBRANE PROTEIN 260"/>
    <property type="match status" value="1"/>
</dbReference>
<organism evidence="2 3">
    <name type="scientific">Thraustotheca clavata</name>
    <dbReference type="NCBI Taxonomy" id="74557"/>
    <lineage>
        <taxon>Eukaryota</taxon>
        <taxon>Sar</taxon>
        <taxon>Stramenopiles</taxon>
        <taxon>Oomycota</taxon>
        <taxon>Saprolegniomycetes</taxon>
        <taxon>Saprolegniales</taxon>
        <taxon>Achlyaceae</taxon>
        <taxon>Thraustotheca</taxon>
    </lineage>
</organism>
<evidence type="ECO:0008006" key="4">
    <source>
        <dbReference type="Google" id="ProtNLM"/>
    </source>
</evidence>
<evidence type="ECO:0000313" key="2">
    <source>
        <dbReference type="EMBL" id="OQR89828.1"/>
    </source>
</evidence>
<dbReference type="PANTHER" id="PTHR16214:SF3">
    <property type="entry name" value="TRANSMEMBRANE PROTEIN 260"/>
    <property type="match status" value="1"/>
</dbReference>
<keyword evidence="1" id="KW-1133">Transmembrane helix</keyword>
<feature type="transmembrane region" description="Helical" evidence="1">
    <location>
        <begin position="281"/>
        <end position="300"/>
    </location>
</feature>
<dbReference type="InterPro" id="IPR052724">
    <property type="entry name" value="GT117_domain-containing"/>
</dbReference>
<evidence type="ECO:0000256" key="1">
    <source>
        <dbReference type="SAM" id="Phobius"/>
    </source>
</evidence>
<dbReference type="Proteomes" id="UP000243217">
    <property type="component" value="Unassembled WGS sequence"/>
</dbReference>
<keyword evidence="3" id="KW-1185">Reference proteome</keyword>
<keyword evidence="1" id="KW-0812">Transmembrane</keyword>
<sequence length="614" mass="70668">MFMYLTIVRWLSHCDKWSSRLAASTAVFTFAFSPLIWMYAIGAEVFSLNNLFASSLLFVLVCYADNQTFSIATFGAFLSGLALTNQHTIVLFEIPIVSWVLWTKSTCLSLHSLGRLAIAFLFGLLPYVYMPLVSYLRPQPGSWGDLNSIHGFFHHLRRGDYGTFRLFSTDKDTESLTERLVLYFNDLITREGGYIIAPLAILGLMQPIHKAHSVHWTILTMYLVYIIGFHALANMPLHEGLLYGVHMRFWQQPNIIAFIWAGVGLGFLLEKVPHTLLKRFLAIIICLGCTTYQLTTWYTLNDQSNAMYITQYAKALLDPLPKNALVFINYDLQWTSMRYLQRCEHFRSDLTILNLSMMTYKWFGTKHVLYPHISFPGSYLVPASLSQNGGFNLMQLIDANYNKFRKSGIFLGGQLNYKDPNLFAKYSLVPFGLLDKFHPNGKPVYKSIKKWYRSTQKTLDIVHTHLPTLPPEHLYNDQTWEWTVARDYHMKRLSLATYLLDEAIKSNGSIEILADCTKPMEHSLLYEPRQFWTDTMLKNLGLAYAHIVKSSTDFKPYQKDVLLAHVGTEVADPTKWKDRASTRMLQVWKMWVALPSAKEDPGYSFINDIVTKFN</sequence>
<feature type="transmembrane region" description="Helical" evidence="1">
    <location>
        <begin position="76"/>
        <end position="102"/>
    </location>
</feature>
<proteinExistence type="predicted"/>
<feature type="transmembrane region" description="Helical" evidence="1">
    <location>
        <begin position="46"/>
        <end position="64"/>
    </location>
</feature>
<dbReference type="InterPro" id="IPR021280">
    <property type="entry name" value="TMEM260-like"/>
</dbReference>
<dbReference type="AlphaFoldDB" id="A0A1V9YVP8"/>
<dbReference type="Pfam" id="PF11028">
    <property type="entry name" value="TMEM260-like"/>
    <property type="match status" value="1"/>
</dbReference>
<dbReference type="OrthoDB" id="197432at2759"/>
<evidence type="ECO:0000313" key="3">
    <source>
        <dbReference type="Proteomes" id="UP000243217"/>
    </source>
</evidence>
<keyword evidence="1" id="KW-0472">Membrane</keyword>
<feature type="transmembrane region" description="Helical" evidence="1">
    <location>
        <begin position="108"/>
        <end position="129"/>
    </location>
</feature>
<feature type="transmembrane region" description="Helical" evidence="1">
    <location>
        <begin position="253"/>
        <end position="269"/>
    </location>
</feature>
<name>A0A1V9YVP8_9STRA</name>
<protein>
    <recommendedName>
        <fullName evidence="4">Transmembrane protein</fullName>
    </recommendedName>
</protein>